<feature type="compositionally biased region" description="Polar residues" evidence="1">
    <location>
        <begin position="165"/>
        <end position="190"/>
    </location>
</feature>
<dbReference type="RefSeq" id="XP_062795137.1">
    <property type="nucleotide sequence ID" value="XM_062939086.1"/>
</dbReference>
<reference evidence="2 3" key="1">
    <citation type="submission" date="2024-01" db="EMBL/GenBank/DDBJ databases">
        <title>Comparative genomics of Cryptococcus and Kwoniella reveals pathogenesis evolution and contrasting modes of karyotype evolution via chromosome fusion or intercentromeric recombination.</title>
        <authorList>
            <person name="Coelho M.A."/>
            <person name="David-Palma M."/>
            <person name="Shea T."/>
            <person name="Bowers K."/>
            <person name="McGinley-Smith S."/>
            <person name="Mohammad A.W."/>
            <person name="Gnirke A."/>
            <person name="Yurkov A.M."/>
            <person name="Nowrousian M."/>
            <person name="Sun S."/>
            <person name="Cuomo C.A."/>
            <person name="Heitman J."/>
        </authorList>
    </citation>
    <scope>NUCLEOTIDE SEQUENCE [LARGE SCALE GENOMIC DNA]</scope>
    <source>
        <strain evidence="2">CBS 11374</strain>
    </source>
</reference>
<protein>
    <submittedName>
        <fullName evidence="2">Uncharacterized protein</fullName>
    </submittedName>
</protein>
<dbReference type="EMBL" id="CP141890">
    <property type="protein sequence ID" value="WRT70398.1"/>
    <property type="molecule type" value="Genomic_DNA"/>
</dbReference>
<organism evidence="2 3">
    <name type="scientific">Kwoniella shivajii</name>
    <dbReference type="NCBI Taxonomy" id="564305"/>
    <lineage>
        <taxon>Eukaryota</taxon>
        <taxon>Fungi</taxon>
        <taxon>Dikarya</taxon>
        <taxon>Basidiomycota</taxon>
        <taxon>Agaricomycotina</taxon>
        <taxon>Tremellomycetes</taxon>
        <taxon>Tremellales</taxon>
        <taxon>Cryptococcaceae</taxon>
        <taxon>Kwoniella</taxon>
    </lineage>
</organism>
<feature type="compositionally biased region" description="Gly residues" evidence="1">
    <location>
        <begin position="65"/>
        <end position="74"/>
    </location>
</feature>
<proteinExistence type="predicted"/>
<feature type="compositionally biased region" description="Low complexity" evidence="1">
    <location>
        <begin position="46"/>
        <end position="64"/>
    </location>
</feature>
<feature type="compositionally biased region" description="Polar residues" evidence="1">
    <location>
        <begin position="30"/>
        <end position="45"/>
    </location>
</feature>
<dbReference type="GeneID" id="87959526"/>
<dbReference type="Proteomes" id="UP001329825">
    <property type="component" value="Chromosome 10"/>
</dbReference>
<evidence type="ECO:0000256" key="1">
    <source>
        <dbReference type="SAM" id="MobiDB-lite"/>
    </source>
</evidence>
<feature type="compositionally biased region" description="Polar residues" evidence="1">
    <location>
        <begin position="10"/>
        <end position="21"/>
    </location>
</feature>
<sequence>MEGNIDNAKQFLNSEQGQEMKQQLFDKEGNQPTGDPQTDSPSYDYQGNEGEPGQYGQEGQFGAVTGKGFGGGFSGNNQDQNQEGKKASETSAYEGMQLDDSTSSGGWGGSGAKVFNRENQMAADQNQGNDNYNDDDDHHKEGVKTGYSTPGYRREGDDDEENAKRLNQNVYGQQSDDRGSTGNDYNEANI</sequence>
<keyword evidence="3" id="KW-1185">Reference proteome</keyword>
<accession>A0ABZ1D918</accession>
<name>A0ABZ1D918_9TREE</name>
<feature type="region of interest" description="Disordered" evidence="1">
    <location>
        <begin position="1"/>
        <end position="190"/>
    </location>
</feature>
<evidence type="ECO:0000313" key="2">
    <source>
        <dbReference type="EMBL" id="WRT70398.1"/>
    </source>
</evidence>
<evidence type="ECO:0000313" key="3">
    <source>
        <dbReference type="Proteomes" id="UP001329825"/>
    </source>
</evidence>
<gene>
    <name evidence="2" type="ORF">IL334_007396</name>
</gene>